<dbReference type="PROSITE" id="PS00250">
    <property type="entry name" value="TGF_BETA_1"/>
    <property type="match status" value="1"/>
</dbReference>
<dbReference type="Gene3D" id="2.60.120.970">
    <property type="match status" value="1"/>
</dbReference>
<accession>A0A9N9TKQ8</accession>
<protein>
    <recommendedName>
        <fullName evidence="13">TGF-beta family profile domain-containing protein</fullName>
    </recommendedName>
</protein>
<feature type="compositionally biased region" description="Low complexity" evidence="11">
    <location>
        <begin position="456"/>
        <end position="466"/>
    </location>
</feature>
<dbReference type="FunFam" id="2.10.90.10:FF:000103">
    <property type="entry name" value="Bone morphogenetic protein 16"/>
    <property type="match status" value="1"/>
</dbReference>
<feature type="region of interest" description="Disordered" evidence="11">
    <location>
        <begin position="270"/>
        <end position="487"/>
    </location>
</feature>
<dbReference type="GO" id="GO:0005125">
    <property type="term" value="F:cytokine activity"/>
    <property type="evidence" value="ECO:0007669"/>
    <property type="project" value="TreeGrafter"/>
</dbReference>
<evidence type="ECO:0000256" key="6">
    <source>
        <dbReference type="ARBA" id="ARBA00022782"/>
    </source>
</evidence>
<dbReference type="InterPro" id="IPR015615">
    <property type="entry name" value="TGF-beta-rel"/>
</dbReference>
<dbReference type="PROSITE" id="PS51362">
    <property type="entry name" value="TGF_BETA_2"/>
    <property type="match status" value="1"/>
</dbReference>
<evidence type="ECO:0000256" key="10">
    <source>
        <dbReference type="RuleBase" id="RU000354"/>
    </source>
</evidence>
<feature type="chain" id="PRO_5040292360" description="TGF-beta family profile domain-containing protein" evidence="12">
    <location>
        <begin position="27"/>
        <end position="591"/>
    </location>
</feature>
<evidence type="ECO:0000259" key="13">
    <source>
        <dbReference type="PROSITE" id="PS51362"/>
    </source>
</evidence>
<feature type="compositionally biased region" description="Basic and acidic residues" evidence="11">
    <location>
        <begin position="416"/>
        <end position="428"/>
    </location>
</feature>
<dbReference type="Proteomes" id="UP001153712">
    <property type="component" value="Chromosome 13"/>
</dbReference>
<dbReference type="EMBL" id="OU900106">
    <property type="protein sequence ID" value="CAG9857326.1"/>
    <property type="molecule type" value="Genomic_DNA"/>
</dbReference>
<evidence type="ECO:0000313" key="15">
    <source>
        <dbReference type="Proteomes" id="UP001153712"/>
    </source>
</evidence>
<feature type="compositionally biased region" description="Basic and acidic residues" evidence="11">
    <location>
        <begin position="275"/>
        <end position="293"/>
    </location>
</feature>
<feature type="compositionally biased region" description="Polar residues" evidence="11">
    <location>
        <begin position="332"/>
        <end position="352"/>
    </location>
</feature>
<dbReference type="CDD" id="cd13760">
    <property type="entry name" value="TGF_beta_BMP2_like"/>
    <property type="match status" value="1"/>
</dbReference>
<feature type="domain" description="TGF-beta family profile" evidence="13">
    <location>
        <begin position="470"/>
        <end position="591"/>
    </location>
</feature>
<evidence type="ECO:0000256" key="7">
    <source>
        <dbReference type="ARBA" id="ARBA00023030"/>
    </source>
</evidence>
<keyword evidence="3" id="KW-0217">Developmental protein</keyword>
<dbReference type="GO" id="GO:0051240">
    <property type="term" value="P:positive regulation of multicellular organismal process"/>
    <property type="evidence" value="ECO:0007669"/>
    <property type="project" value="UniProtKB-ARBA"/>
</dbReference>
<dbReference type="Pfam" id="PF00019">
    <property type="entry name" value="TGF_beta"/>
    <property type="match status" value="1"/>
</dbReference>
<feature type="compositionally biased region" description="Polar residues" evidence="11">
    <location>
        <begin position="363"/>
        <end position="376"/>
    </location>
</feature>
<dbReference type="PANTHER" id="PTHR11848:SF263">
    <property type="entry name" value="PROTEIN DECAPENTAPLEGIC"/>
    <property type="match status" value="1"/>
</dbReference>
<dbReference type="GO" id="GO:0051094">
    <property type="term" value="P:positive regulation of developmental process"/>
    <property type="evidence" value="ECO:0007669"/>
    <property type="project" value="UniProtKB-ARBA"/>
</dbReference>
<keyword evidence="8" id="KW-1015">Disulfide bond</keyword>
<dbReference type="AlphaFoldDB" id="A0A9N9TKQ8"/>
<evidence type="ECO:0000256" key="8">
    <source>
        <dbReference type="ARBA" id="ARBA00023157"/>
    </source>
</evidence>
<dbReference type="OrthoDB" id="5987191at2759"/>
<proteinExistence type="inferred from homology"/>
<evidence type="ECO:0000256" key="3">
    <source>
        <dbReference type="ARBA" id="ARBA00022473"/>
    </source>
</evidence>
<keyword evidence="15" id="KW-1185">Reference proteome</keyword>
<dbReference type="InterPro" id="IPR017948">
    <property type="entry name" value="TGFb_CS"/>
</dbReference>
<evidence type="ECO:0000256" key="12">
    <source>
        <dbReference type="SAM" id="SignalP"/>
    </source>
</evidence>
<evidence type="ECO:0000256" key="11">
    <source>
        <dbReference type="SAM" id="MobiDB-lite"/>
    </source>
</evidence>
<evidence type="ECO:0000256" key="1">
    <source>
        <dbReference type="ARBA" id="ARBA00004613"/>
    </source>
</evidence>
<evidence type="ECO:0000256" key="9">
    <source>
        <dbReference type="ARBA" id="ARBA00023180"/>
    </source>
</evidence>
<dbReference type="Pfam" id="PF00688">
    <property type="entry name" value="TGFb_propeptide"/>
    <property type="match status" value="1"/>
</dbReference>
<keyword evidence="7 10" id="KW-0339">Growth factor</keyword>
<dbReference type="GO" id="GO:0030154">
    <property type="term" value="P:cell differentiation"/>
    <property type="evidence" value="ECO:0007669"/>
    <property type="project" value="UniProtKB-KW"/>
</dbReference>
<feature type="signal peptide" evidence="12">
    <location>
        <begin position="1"/>
        <end position="26"/>
    </location>
</feature>
<dbReference type="GO" id="GO:0008083">
    <property type="term" value="F:growth factor activity"/>
    <property type="evidence" value="ECO:0007669"/>
    <property type="project" value="UniProtKB-KW"/>
</dbReference>
<dbReference type="InterPro" id="IPR029034">
    <property type="entry name" value="Cystine-knot_cytokine"/>
</dbReference>
<comment type="subcellular location">
    <subcellularLocation>
        <location evidence="1">Secreted</location>
    </subcellularLocation>
</comment>
<keyword evidence="9" id="KW-0325">Glycoprotein</keyword>
<feature type="compositionally biased region" description="Polar residues" evidence="11">
    <location>
        <begin position="383"/>
        <end position="400"/>
    </location>
</feature>
<keyword evidence="6" id="KW-0221">Differentiation</keyword>
<dbReference type="SMART" id="SM00204">
    <property type="entry name" value="TGFB"/>
    <property type="match status" value="1"/>
</dbReference>
<gene>
    <name evidence="14" type="ORF">PHYEVI_LOCUS3731</name>
</gene>
<keyword evidence="5 12" id="KW-0732">Signal</keyword>
<name>A0A9N9TKQ8_PHYSR</name>
<keyword evidence="4" id="KW-0964">Secreted</keyword>
<evidence type="ECO:0000313" key="14">
    <source>
        <dbReference type="EMBL" id="CAG9857326.1"/>
    </source>
</evidence>
<evidence type="ECO:0000256" key="4">
    <source>
        <dbReference type="ARBA" id="ARBA00022525"/>
    </source>
</evidence>
<dbReference type="InterPro" id="IPR001839">
    <property type="entry name" value="TGF-b_C"/>
</dbReference>
<dbReference type="Gene3D" id="2.10.90.10">
    <property type="entry name" value="Cystine-knot cytokines"/>
    <property type="match status" value="1"/>
</dbReference>
<dbReference type="SUPFAM" id="SSF57501">
    <property type="entry name" value="Cystine-knot cytokines"/>
    <property type="match status" value="1"/>
</dbReference>
<feature type="compositionally biased region" description="Basic residues" evidence="11">
    <location>
        <begin position="467"/>
        <end position="484"/>
    </location>
</feature>
<dbReference type="GO" id="GO:0005615">
    <property type="term" value="C:extracellular space"/>
    <property type="evidence" value="ECO:0007669"/>
    <property type="project" value="TreeGrafter"/>
</dbReference>
<comment type="similarity">
    <text evidence="2 10">Belongs to the TGF-beta family.</text>
</comment>
<evidence type="ECO:0000256" key="2">
    <source>
        <dbReference type="ARBA" id="ARBA00006656"/>
    </source>
</evidence>
<dbReference type="PANTHER" id="PTHR11848">
    <property type="entry name" value="TGF-BETA FAMILY"/>
    <property type="match status" value="1"/>
</dbReference>
<evidence type="ECO:0000256" key="5">
    <source>
        <dbReference type="ARBA" id="ARBA00022729"/>
    </source>
</evidence>
<organism evidence="14 15">
    <name type="scientific">Phyllotreta striolata</name>
    <name type="common">Striped flea beetle</name>
    <name type="synonym">Crioceris striolata</name>
    <dbReference type="NCBI Taxonomy" id="444603"/>
    <lineage>
        <taxon>Eukaryota</taxon>
        <taxon>Metazoa</taxon>
        <taxon>Ecdysozoa</taxon>
        <taxon>Arthropoda</taxon>
        <taxon>Hexapoda</taxon>
        <taxon>Insecta</taxon>
        <taxon>Pterygota</taxon>
        <taxon>Neoptera</taxon>
        <taxon>Endopterygota</taxon>
        <taxon>Coleoptera</taxon>
        <taxon>Polyphaga</taxon>
        <taxon>Cucujiformia</taxon>
        <taxon>Chrysomeloidea</taxon>
        <taxon>Chrysomelidae</taxon>
        <taxon>Galerucinae</taxon>
        <taxon>Alticini</taxon>
        <taxon>Phyllotreta</taxon>
    </lineage>
</organism>
<sequence length="591" mass="65776">MSTTSTGNGAIWLALVALLNCRTTSSSSSSSSSSAPPGPHPVHHHLQIDLLEAQLLRSLGFNGRPRVDRADVVVPEAMVELYERQMEVPVETTSIPKRGWHTKNANTVRSFTHVGHHQPLLSLSTRSPPLIANLFAAIPPFTEAVFVPESPIDSRFTAPTRFRLKFDLASVPTTESVTAAELTLTRRQLPHSQLHRVLVSDITRPGVKGRYPPITRLIDTKLVDTRSNGTVSLDVFPAVQRWLEDPKGNYGILVTVKRVKLDRGAVEDDVQNDTRAAKEDVQTRAEAPQRGEKSVQNAPEDLQNLMQTPAKVPQRGDKSVRNVPFSSEEENLMQTLSEASQRGEKSVQSAPFSSEEEDLMQTPAESPQRVQSSVQNAPEDLQNPMQTPAESPQRVQSPVQNAPEDLQNPMRTPAEAPRRASSDEDQHHVRLRRGAGDPPSTWRRLQPVLFTYTADPTASRGAATARPRPRRRRNSKKSSHRSKQDKRYPCNRHQMYVDFQEVGWSDWIVAPPGYDAFYCRGECDFPLAAHLNTTNHAIVQTLMNSVNPQKVPKACCVPTHLNPISMLYLDEEGKVVLKNYKDMVVVGCGCR</sequence>
<reference evidence="14" key="1">
    <citation type="submission" date="2022-01" db="EMBL/GenBank/DDBJ databases">
        <authorList>
            <person name="King R."/>
        </authorList>
    </citation>
    <scope>NUCLEOTIDE SEQUENCE</scope>
</reference>
<dbReference type="InterPro" id="IPR001111">
    <property type="entry name" value="TGF-b_propeptide"/>
</dbReference>